<organism evidence="1 2">
    <name type="scientific">Pangasianodon gigas</name>
    <name type="common">Mekong giant catfish</name>
    <name type="synonym">Pangasius gigas</name>
    <dbReference type="NCBI Taxonomy" id="30993"/>
    <lineage>
        <taxon>Eukaryota</taxon>
        <taxon>Metazoa</taxon>
        <taxon>Chordata</taxon>
        <taxon>Craniata</taxon>
        <taxon>Vertebrata</taxon>
        <taxon>Euteleostomi</taxon>
        <taxon>Actinopterygii</taxon>
        <taxon>Neopterygii</taxon>
        <taxon>Teleostei</taxon>
        <taxon>Ostariophysi</taxon>
        <taxon>Siluriformes</taxon>
        <taxon>Pangasiidae</taxon>
        <taxon>Pangasianodon</taxon>
    </lineage>
</organism>
<comment type="caution">
    <text evidence="1">The sequence shown here is derived from an EMBL/GenBank/DDBJ whole genome shotgun (WGS) entry which is preliminary data.</text>
</comment>
<evidence type="ECO:0000313" key="2">
    <source>
        <dbReference type="Proteomes" id="UP000829447"/>
    </source>
</evidence>
<keyword evidence="2" id="KW-1185">Reference proteome</keyword>
<dbReference type="EMBL" id="CM040459">
    <property type="protein sequence ID" value="MCI4379468.1"/>
    <property type="molecule type" value="Genomic_DNA"/>
</dbReference>
<dbReference type="Proteomes" id="UP000829447">
    <property type="component" value="Linkage Group LG6"/>
</dbReference>
<accession>A0ACC5WK96</accession>
<sequence length="58" mass="6168">MLQAKFEALEGVYAHHSASVSCYTHSSAAERSGLGRGPHVCYLSVHVHGHARLPLGAI</sequence>
<protein>
    <submittedName>
        <fullName evidence="1">Uncharacterized protein</fullName>
    </submittedName>
</protein>
<name>A0ACC5WK96_PANGG</name>
<reference evidence="1 2" key="1">
    <citation type="journal article" date="2022" name="bioRxiv">
        <title>An ancient truncated duplication of the anti-Mullerian hormone receptor type 2 gene is a potential conserved master sex determinant in the Pangasiidae catfish family.</title>
        <authorList>
            <person name="Wen M."/>
            <person name="Pan Q."/>
            <person name="Jouanno E."/>
            <person name="Montfort J."/>
            <person name="Zahm M."/>
            <person name="Cabau C."/>
            <person name="Klopp C."/>
            <person name="Iampietro C."/>
            <person name="Roques C."/>
            <person name="Bouchez O."/>
            <person name="Castinel A."/>
            <person name="Donnadieu C."/>
            <person name="Parrinello H."/>
            <person name="Poncet C."/>
            <person name="Belmonte E."/>
            <person name="Gautier V."/>
            <person name="Avarre J.-C."/>
            <person name="Dugue R."/>
            <person name="Gustiano R."/>
            <person name="Ha T.T.T."/>
            <person name="Campet M."/>
            <person name="Sriphairoj K."/>
            <person name="Ribolli J."/>
            <person name="de Almeida F.L."/>
            <person name="Desvignes T."/>
            <person name="Postlethwait J.H."/>
            <person name="Bucao C.F."/>
            <person name="Robinson-Rechavi M."/>
            <person name="Bobe J."/>
            <person name="Herpin A."/>
            <person name="Guiguen Y."/>
        </authorList>
    </citation>
    <scope>NUCLEOTIDE SEQUENCE [LARGE SCALE GENOMIC DNA]</scope>
    <source>
        <strain evidence="1">YG-Dec2019</strain>
    </source>
</reference>
<evidence type="ECO:0000313" key="1">
    <source>
        <dbReference type="EMBL" id="MCI4379468.1"/>
    </source>
</evidence>
<gene>
    <name evidence="1" type="ORF">PGIGA_G00228610</name>
</gene>
<proteinExistence type="predicted"/>